<evidence type="ECO:0000313" key="2">
    <source>
        <dbReference type="EMBL" id="MFC3104596.1"/>
    </source>
</evidence>
<dbReference type="RefSeq" id="WP_380689879.1">
    <property type="nucleotide sequence ID" value="NZ_JBHRSS010000004.1"/>
</dbReference>
<feature type="chain" id="PRO_5045219280" description="Alginate export domain-containing protein" evidence="1">
    <location>
        <begin position="42"/>
        <end position="495"/>
    </location>
</feature>
<accession>A0ABV7ESV5</accession>
<proteinExistence type="predicted"/>
<sequence length="495" mass="53358">MKREFNHKRDAGTAALRSAVRRTLGLSALVAMGCFASAANATLKTDFGVDYRATGFYVDSDSFAVAPPRGPDGQRLDDQTSADSSDNGFANYLRLRADFKHEETGVEVHTRIELAGDRWSGDARNYTTTGQRAFNADNNGDNIRLDLGFVQIPFSLGLLRVGRQEANWNNCLLVCDDRRDRALFLTKLGNVSAFIGYDRRQDNTPFYNEDNGNQIFPGLVAPIGSTGWTLGMLYVHWLNNYNGDLVDTDPSFGPDANGDGVPDVAAGSTGARNAYVLSNANIFSPYMQGKVGPLDISFGGNYLHNGNVNANQTVEDGDYFTDDAYSEYFRVGATLGMFELKAQYVGTQDGGLISSGFDTYSSLINSNPESTANPTSLYRMGGFLGRQGFDEDLYIGAVTVNVSPKFALRGAVGFLNVDVPLSATTTKGNDTSTVYDLQASYQLNSAVRTWATLGMLKENDVGTLAGNSLVGSIPNGGSFADERVIAGSVNLGVEF</sequence>
<comment type="caution">
    <text evidence="2">The sequence shown here is derived from an EMBL/GenBank/DDBJ whole genome shotgun (WGS) entry which is preliminary data.</text>
</comment>
<evidence type="ECO:0000256" key="1">
    <source>
        <dbReference type="SAM" id="SignalP"/>
    </source>
</evidence>
<evidence type="ECO:0000313" key="3">
    <source>
        <dbReference type="Proteomes" id="UP001595462"/>
    </source>
</evidence>
<keyword evidence="1" id="KW-0732">Signal</keyword>
<gene>
    <name evidence="2" type="ORF">ACFOSU_11940</name>
</gene>
<dbReference type="SUPFAM" id="SSF56935">
    <property type="entry name" value="Porins"/>
    <property type="match status" value="1"/>
</dbReference>
<dbReference type="EMBL" id="JBHRSS010000004">
    <property type="protein sequence ID" value="MFC3104596.1"/>
    <property type="molecule type" value="Genomic_DNA"/>
</dbReference>
<organism evidence="2 3">
    <name type="scientific">Salinisphaera aquimarina</name>
    <dbReference type="NCBI Taxonomy" id="2094031"/>
    <lineage>
        <taxon>Bacteria</taxon>
        <taxon>Pseudomonadati</taxon>
        <taxon>Pseudomonadota</taxon>
        <taxon>Gammaproteobacteria</taxon>
        <taxon>Salinisphaerales</taxon>
        <taxon>Salinisphaeraceae</taxon>
        <taxon>Salinisphaera</taxon>
    </lineage>
</organism>
<dbReference type="Proteomes" id="UP001595462">
    <property type="component" value="Unassembled WGS sequence"/>
</dbReference>
<name>A0ABV7ESV5_9GAMM</name>
<feature type="signal peptide" evidence="1">
    <location>
        <begin position="1"/>
        <end position="41"/>
    </location>
</feature>
<reference evidence="3" key="1">
    <citation type="journal article" date="2019" name="Int. J. Syst. Evol. Microbiol.">
        <title>The Global Catalogue of Microorganisms (GCM) 10K type strain sequencing project: providing services to taxonomists for standard genome sequencing and annotation.</title>
        <authorList>
            <consortium name="The Broad Institute Genomics Platform"/>
            <consortium name="The Broad Institute Genome Sequencing Center for Infectious Disease"/>
            <person name="Wu L."/>
            <person name="Ma J."/>
        </authorList>
    </citation>
    <scope>NUCLEOTIDE SEQUENCE [LARGE SCALE GENOMIC DNA]</scope>
    <source>
        <strain evidence="3">KCTC 52640</strain>
    </source>
</reference>
<dbReference type="PROSITE" id="PS51257">
    <property type="entry name" value="PROKAR_LIPOPROTEIN"/>
    <property type="match status" value="1"/>
</dbReference>
<keyword evidence="3" id="KW-1185">Reference proteome</keyword>
<evidence type="ECO:0008006" key="4">
    <source>
        <dbReference type="Google" id="ProtNLM"/>
    </source>
</evidence>
<protein>
    <recommendedName>
        <fullName evidence="4">Alginate export domain-containing protein</fullName>
    </recommendedName>
</protein>